<dbReference type="AlphaFoldDB" id="A0A2Y9JSF9"/>
<evidence type="ECO:0000313" key="3">
    <source>
        <dbReference type="RefSeq" id="XP_022363953.1"/>
    </source>
</evidence>
<protein>
    <submittedName>
        <fullName evidence="3">Uncharacterized protein LOC111150701</fullName>
    </submittedName>
</protein>
<keyword evidence="2" id="KW-1185">Reference proteome</keyword>
<feature type="compositionally biased region" description="Basic residues" evidence="1">
    <location>
        <begin position="143"/>
        <end position="154"/>
    </location>
</feature>
<evidence type="ECO:0000313" key="2">
    <source>
        <dbReference type="Proteomes" id="UP000248482"/>
    </source>
</evidence>
<accession>A0A2Y9JSF9</accession>
<dbReference type="GeneID" id="111150701"/>
<feature type="region of interest" description="Disordered" evidence="1">
    <location>
        <begin position="63"/>
        <end position="219"/>
    </location>
</feature>
<evidence type="ECO:0000256" key="1">
    <source>
        <dbReference type="SAM" id="MobiDB-lite"/>
    </source>
</evidence>
<organism evidence="2 3">
    <name type="scientific">Enhydra lutris kenyoni</name>
    <name type="common">northern sea otter</name>
    <dbReference type="NCBI Taxonomy" id="391180"/>
    <lineage>
        <taxon>Eukaryota</taxon>
        <taxon>Metazoa</taxon>
        <taxon>Chordata</taxon>
        <taxon>Craniata</taxon>
        <taxon>Vertebrata</taxon>
        <taxon>Euteleostomi</taxon>
        <taxon>Mammalia</taxon>
        <taxon>Eutheria</taxon>
        <taxon>Laurasiatheria</taxon>
        <taxon>Carnivora</taxon>
        <taxon>Caniformia</taxon>
        <taxon>Musteloidea</taxon>
        <taxon>Mustelidae</taxon>
        <taxon>Lutrinae</taxon>
        <taxon>Enhydra</taxon>
    </lineage>
</organism>
<gene>
    <name evidence="3" type="primary">LOC111150701</name>
</gene>
<proteinExistence type="predicted"/>
<feature type="compositionally biased region" description="Low complexity" evidence="1">
    <location>
        <begin position="155"/>
        <end position="180"/>
    </location>
</feature>
<name>A0A2Y9JSF9_ENHLU</name>
<dbReference type="RefSeq" id="XP_022363953.1">
    <property type="nucleotide sequence ID" value="XM_022508245.1"/>
</dbReference>
<reference evidence="3" key="1">
    <citation type="submission" date="2025-08" db="UniProtKB">
        <authorList>
            <consortium name="RefSeq"/>
        </authorList>
    </citation>
    <scope>IDENTIFICATION</scope>
    <source>
        <tissue evidence="3">Blood</tissue>
    </source>
</reference>
<dbReference type="Proteomes" id="UP000248482">
    <property type="component" value="Unplaced"/>
</dbReference>
<feature type="compositionally biased region" description="Polar residues" evidence="1">
    <location>
        <begin position="181"/>
        <end position="194"/>
    </location>
</feature>
<sequence>MAWAAGTGWGNLSGTCLPSGYLRGAAEGRLRAGRLPPRSRARVLVAPVVAPRGGVCVYERVQGAKPPHPLCPKTRLPLRLRDPRPLGGTRGPARLQPGSAPRPGPRSERRAPRPRTGLVRILGSLARRQPSGFAARAGDARCSRGRRPGRRPGRRATGTPRTRPSSPSHTSAPAALPAHTRSASPLPTSPSFQNPERPAARTRADYMAQGHRPRRNKMA</sequence>
<dbReference type="KEGG" id="elk:111150701"/>